<dbReference type="Gene3D" id="3.20.20.450">
    <property type="entry name" value="EAL domain"/>
    <property type="match status" value="1"/>
</dbReference>
<feature type="transmembrane region" description="Helical" evidence="1">
    <location>
        <begin position="191"/>
        <end position="212"/>
    </location>
</feature>
<feature type="transmembrane region" description="Helical" evidence="1">
    <location>
        <begin position="367"/>
        <end position="391"/>
    </location>
</feature>
<evidence type="ECO:0000256" key="1">
    <source>
        <dbReference type="SAM" id="Phobius"/>
    </source>
</evidence>
<dbReference type="Pfam" id="PF07695">
    <property type="entry name" value="7TMR-DISM_7TM"/>
    <property type="match status" value="1"/>
</dbReference>
<dbReference type="PANTHER" id="PTHR33121:SF70">
    <property type="entry name" value="SIGNALING PROTEIN YKOW"/>
    <property type="match status" value="1"/>
</dbReference>
<dbReference type="Proteomes" id="UP001157186">
    <property type="component" value="Unassembled WGS sequence"/>
</dbReference>
<keyword evidence="4" id="KW-1185">Reference proteome</keyword>
<dbReference type="InterPro" id="IPR001633">
    <property type="entry name" value="EAL_dom"/>
</dbReference>
<feature type="transmembrane region" description="Helical" evidence="1">
    <location>
        <begin position="311"/>
        <end position="330"/>
    </location>
</feature>
<feature type="transmembrane region" description="Helical" evidence="1">
    <location>
        <begin position="342"/>
        <end position="361"/>
    </location>
</feature>
<keyword evidence="1" id="KW-0812">Transmembrane</keyword>
<dbReference type="Gene3D" id="2.60.40.2380">
    <property type="match status" value="1"/>
</dbReference>
<dbReference type="PROSITE" id="PS50883">
    <property type="entry name" value="EAL"/>
    <property type="match status" value="1"/>
</dbReference>
<feature type="transmembrane region" description="Helical" evidence="1">
    <location>
        <begin position="219"/>
        <end position="243"/>
    </location>
</feature>
<dbReference type="Pfam" id="PF00563">
    <property type="entry name" value="EAL"/>
    <property type="match status" value="1"/>
</dbReference>
<accession>A0ABQ6GQK3</accession>
<evidence type="ECO:0000313" key="3">
    <source>
        <dbReference type="EMBL" id="GLX76847.1"/>
    </source>
</evidence>
<dbReference type="InterPro" id="IPR043128">
    <property type="entry name" value="Rev_trsase/Diguanyl_cyclase"/>
</dbReference>
<dbReference type="SMART" id="SM00052">
    <property type="entry name" value="EAL"/>
    <property type="match status" value="1"/>
</dbReference>
<dbReference type="InterPro" id="IPR035919">
    <property type="entry name" value="EAL_sf"/>
</dbReference>
<dbReference type="PANTHER" id="PTHR33121">
    <property type="entry name" value="CYCLIC DI-GMP PHOSPHODIESTERASE PDEF"/>
    <property type="match status" value="1"/>
</dbReference>
<protein>
    <recommendedName>
        <fullName evidence="2">EAL domain-containing protein</fullName>
    </recommendedName>
</protein>
<evidence type="ECO:0000313" key="4">
    <source>
        <dbReference type="Proteomes" id="UP001157186"/>
    </source>
</evidence>
<dbReference type="Pfam" id="PF00990">
    <property type="entry name" value="GGDEF"/>
    <property type="match status" value="1"/>
</dbReference>
<comment type="caution">
    <text evidence="3">The sequence shown here is derived from an EMBL/GenBank/DDBJ whole genome shotgun (WGS) entry which is preliminary data.</text>
</comment>
<keyword evidence="1" id="KW-0472">Membrane</keyword>
<feature type="domain" description="EAL" evidence="2">
    <location>
        <begin position="583"/>
        <end position="837"/>
    </location>
</feature>
<name>A0ABQ6GQK3_9GAMM</name>
<dbReference type="SMART" id="SM00267">
    <property type="entry name" value="GGDEF"/>
    <property type="match status" value="1"/>
</dbReference>
<organism evidence="3 4">
    <name type="scientific">Thalassotalea insulae</name>
    <dbReference type="NCBI Taxonomy" id="2056778"/>
    <lineage>
        <taxon>Bacteria</taxon>
        <taxon>Pseudomonadati</taxon>
        <taxon>Pseudomonadota</taxon>
        <taxon>Gammaproteobacteria</taxon>
        <taxon>Alteromonadales</taxon>
        <taxon>Colwelliaceae</taxon>
        <taxon>Thalassotalea</taxon>
    </lineage>
</organism>
<feature type="transmembrane region" description="Helical" evidence="1">
    <location>
        <begin position="255"/>
        <end position="275"/>
    </location>
</feature>
<dbReference type="InterPro" id="IPR011622">
    <property type="entry name" value="7TMR_DISM_rcpt_extracell_dom2"/>
</dbReference>
<sequence>MSHLLHLISCFIRTLAVAFILAIVATVLFNLYLKFTLIEHDTDANTKVSTKYAYLIDPDNRFTIKELGEKLPSFTAVTPDKIPYQLSSQTVWLQLKLTNNTNQLQKLVLYADNSLLDTFNIYPLTSSGLQLFPLESQDSTINRLYPHIDLSLAAKESRTFILEIQTDGPPNVPVMVLAEEKFHHRLLYTQVIYGAFIGIVLLMALYNLVLYFAIKDSVYLIYIGYLISATLVLSSLTGFGYLIFSTDTQAFINKYLLFIDYYLVIFLLTFTLFFLRYHQQSKHTYRIGKLFCIALIGCSLYSLTLDTIAQTKLFFSLQPVVYLFALFLIIRRLRNDFSWAKYYVLSWFPLLAGAAIQPLVLLNYLSYSFITSNAFLFAVMAEVTLMAFALAERMRRHEQDRLSDITYHIASGLPRKSNIERFINQLSIQANQDFTVIVVRPEHIEKVALYIDDSMNTDLFQRLFIKLSSLFEFNDAIYPLTDKKEKLCFINNDSLIFILNNKRNKQSLETLVHSIQQVINENFEVDNIKLPLSAVIGAATYPQHGTKSHQLINHAILAANSGENTAIKWAIFQPESSDHANYLLKLTGELKQALENNQLNIYHQPQIDLRTLRVCSSECLLRWQHPKEGFIPPSVFIPIAEDMGLINQLTLWVIQQSLAQQAILSEEYGYNHMVSINISGKDIASKHFFKQCLDIIDASNIPADKIIFELTESASFAYNDHALKLIEELAELGVTISIDDFGTGYSTMSQISHLPFQELKVDREFVENVNDDNKRKIIAETTVKMAKGLGLEVVAEGINSQADEDTLRKFGCDIGQGYFYAKPMNLDDYIDWLKNLVNGRIKQPVQGEFIPASKE</sequence>
<evidence type="ECO:0000259" key="2">
    <source>
        <dbReference type="PROSITE" id="PS50883"/>
    </source>
</evidence>
<feature type="transmembrane region" description="Helical" evidence="1">
    <location>
        <begin position="287"/>
        <end position="305"/>
    </location>
</feature>
<dbReference type="SUPFAM" id="SSF55073">
    <property type="entry name" value="Nucleotide cyclase"/>
    <property type="match status" value="1"/>
</dbReference>
<dbReference type="CDD" id="cd01948">
    <property type="entry name" value="EAL"/>
    <property type="match status" value="1"/>
</dbReference>
<dbReference type="SUPFAM" id="SSF141868">
    <property type="entry name" value="EAL domain-like"/>
    <property type="match status" value="1"/>
</dbReference>
<keyword evidence="1" id="KW-1133">Transmembrane helix</keyword>
<reference evidence="3 4" key="1">
    <citation type="submission" date="2023-03" db="EMBL/GenBank/DDBJ databases">
        <title>Draft genome sequence of Thalassotalea insulae KCTC 62186T.</title>
        <authorList>
            <person name="Sawabe T."/>
        </authorList>
    </citation>
    <scope>NUCLEOTIDE SEQUENCE [LARGE SCALE GENOMIC DNA]</scope>
    <source>
        <strain evidence="3 4">KCTC 62186</strain>
    </source>
</reference>
<feature type="transmembrane region" description="Helical" evidence="1">
    <location>
        <begin position="12"/>
        <end position="33"/>
    </location>
</feature>
<dbReference type="Pfam" id="PF07696">
    <property type="entry name" value="7TMR-DISMED2"/>
    <property type="match status" value="1"/>
</dbReference>
<dbReference type="Gene3D" id="3.30.70.270">
    <property type="match status" value="1"/>
</dbReference>
<gene>
    <name evidence="3" type="ORF">tinsulaeT_01870</name>
</gene>
<dbReference type="InterPro" id="IPR000160">
    <property type="entry name" value="GGDEF_dom"/>
</dbReference>
<proteinExistence type="predicted"/>
<dbReference type="InterPro" id="IPR029787">
    <property type="entry name" value="Nucleotide_cyclase"/>
</dbReference>
<dbReference type="InterPro" id="IPR050706">
    <property type="entry name" value="Cyclic-di-GMP_PDE-like"/>
</dbReference>
<dbReference type="InterPro" id="IPR011623">
    <property type="entry name" value="7TMR_DISM_rcpt_extracell_dom1"/>
</dbReference>
<dbReference type="RefSeq" id="WP_284242637.1">
    <property type="nucleotide sequence ID" value="NZ_BSST01000001.1"/>
</dbReference>
<dbReference type="EMBL" id="BSST01000001">
    <property type="protein sequence ID" value="GLX76847.1"/>
    <property type="molecule type" value="Genomic_DNA"/>
</dbReference>